<sequence length="144" mass="16898">MLISERSKESDAMKRELSIALEKIEGHKLELRDLSDKFTLKMNEIGEIDEKIRMLISVSQEKERKHKRQIQSLTILVQCLYTSIADFECRVMEDITKNNMRLDNLSSQLRALIRKAKVIKGTELMYKQRLERRSSDLQKAEAEV</sequence>
<evidence type="ECO:0000313" key="2">
    <source>
        <dbReference type="Proteomes" id="UP001164250"/>
    </source>
</evidence>
<comment type="caution">
    <text evidence="1">The sequence shown here is derived from an EMBL/GenBank/DDBJ whole genome shotgun (WGS) entry which is preliminary data.</text>
</comment>
<proteinExistence type="predicted"/>
<organism evidence="1 2">
    <name type="scientific">Pistacia atlantica</name>
    <dbReference type="NCBI Taxonomy" id="434234"/>
    <lineage>
        <taxon>Eukaryota</taxon>
        <taxon>Viridiplantae</taxon>
        <taxon>Streptophyta</taxon>
        <taxon>Embryophyta</taxon>
        <taxon>Tracheophyta</taxon>
        <taxon>Spermatophyta</taxon>
        <taxon>Magnoliopsida</taxon>
        <taxon>eudicotyledons</taxon>
        <taxon>Gunneridae</taxon>
        <taxon>Pentapetalae</taxon>
        <taxon>rosids</taxon>
        <taxon>malvids</taxon>
        <taxon>Sapindales</taxon>
        <taxon>Anacardiaceae</taxon>
        <taxon>Pistacia</taxon>
    </lineage>
</organism>
<keyword evidence="2" id="KW-1185">Reference proteome</keyword>
<reference evidence="2" key="1">
    <citation type="journal article" date="2023" name="G3 (Bethesda)">
        <title>Genome assembly and association tests identify interacting loci associated with vigor, precocity, and sex in interspecific pistachio rootstocks.</title>
        <authorList>
            <person name="Palmer W."/>
            <person name="Jacygrad E."/>
            <person name="Sagayaradj S."/>
            <person name="Cavanaugh K."/>
            <person name="Han R."/>
            <person name="Bertier L."/>
            <person name="Beede B."/>
            <person name="Kafkas S."/>
            <person name="Golino D."/>
            <person name="Preece J."/>
            <person name="Michelmore R."/>
        </authorList>
    </citation>
    <scope>NUCLEOTIDE SEQUENCE [LARGE SCALE GENOMIC DNA]</scope>
</reference>
<dbReference type="Proteomes" id="UP001164250">
    <property type="component" value="Chromosome 12"/>
</dbReference>
<accession>A0ACC1A9L6</accession>
<dbReference type="EMBL" id="CM047908">
    <property type="protein sequence ID" value="KAJ0083063.1"/>
    <property type="molecule type" value="Genomic_DNA"/>
</dbReference>
<name>A0ACC1A9L6_9ROSI</name>
<protein>
    <submittedName>
        <fullName evidence="1">Uncharacterized protein</fullName>
    </submittedName>
</protein>
<gene>
    <name evidence="1" type="ORF">Patl1_11420</name>
</gene>
<evidence type="ECO:0000313" key="1">
    <source>
        <dbReference type="EMBL" id="KAJ0083063.1"/>
    </source>
</evidence>